<feature type="binding site" evidence="6">
    <location>
        <position position="78"/>
    </location>
    <ligand>
        <name>S-adenosyl-L-methionine</name>
        <dbReference type="ChEBI" id="CHEBI:59789"/>
    </ligand>
</feature>
<accession>A0A134A3J1</accession>
<protein>
    <recommendedName>
        <fullName evidence="6">Ribosomal RNA small subunit methyltransferase G</fullName>
        <ecNumber evidence="6">2.1.1.-</ecNumber>
    </recommendedName>
    <alternativeName>
        <fullName evidence="6">16S rRNA 7-methylguanosine methyltransferase</fullName>
        <shortName evidence="6">16S rRNA m7G methyltransferase</shortName>
    </alternativeName>
</protein>
<comment type="caution">
    <text evidence="6">Lacks conserved residue(s) required for the propagation of feature annotation.</text>
</comment>
<evidence type="ECO:0000256" key="2">
    <source>
        <dbReference type="ARBA" id="ARBA00022552"/>
    </source>
</evidence>
<dbReference type="PANTHER" id="PTHR31760:SF0">
    <property type="entry name" value="S-ADENOSYL-L-METHIONINE-DEPENDENT METHYLTRANSFERASES SUPERFAMILY PROTEIN"/>
    <property type="match status" value="1"/>
</dbReference>
<keyword evidence="3 6" id="KW-0489">Methyltransferase</keyword>
<dbReference type="RefSeq" id="WP_060913714.1">
    <property type="nucleotide sequence ID" value="NZ_JAGZGJ010000007.1"/>
</dbReference>
<evidence type="ECO:0000313" key="9">
    <source>
        <dbReference type="Proteomes" id="UP000070355"/>
    </source>
</evidence>
<keyword evidence="5 6" id="KW-0949">S-adenosyl-L-methionine</keyword>
<dbReference type="CDD" id="cd02440">
    <property type="entry name" value="AdoMet_MTases"/>
    <property type="match status" value="1"/>
</dbReference>
<name>A0A134A3J1_9BACL</name>
<sequence length="237" mass="27283">MNKEQFYNSVKEKVGIELSELQKEQYSKYYDLVVEWNQKINLTAITEEDEFYTKHFFDSISLAFYKDYSNIESICDVGSGAGFPSIPLKILYPNLKVTIVDSLNKRIKFLNLVKDELGLTDCNFVHARAEEFGQNKEYRESFEIVTARAVARLNVLAELCLPLVKKDGYFLSLKAQKAEEETKEAINAIKLLGGKLEQDLEFDIEGEERHILEIRKAKETPNKYPRKAGTPNKKPLL</sequence>
<keyword evidence="2 6" id="KW-0698">rRNA processing</keyword>
<dbReference type="InterPro" id="IPR003682">
    <property type="entry name" value="rRNA_ssu_MeTfrase_G"/>
</dbReference>
<dbReference type="SUPFAM" id="SSF53335">
    <property type="entry name" value="S-adenosyl-L-methionine-dependent methyltransferases"/>
    <property type="match status" value="1"/>
</dbReference>
<gene>
    <name evidence="6" type="primary">rsmG</name>
    <name evidence="8" type="ORF">HMPREF3186_00433</name>
</gene>
<dbReference type="InterPro" id="IPR029063">
    <property type="entry name" value="SAM-dependent_MTases_sf"/>
</dbReference>
<dbReference type="OrthoDB" id="9808773at2"/>
<dbReference type="FunFam" id="3.40.50.150:FF:000041">
    <property type="entry name" value="Ribosomal RNA small subunit methyltransferase G"/>
    <property type="match status" value="1"/>
</dbReference>
<comment type="similarity">
    <text evidence="6">Belongs to the methyltransferase superfamily. RNA methyltransferase RsmG family.</text>
</comment>
<feature type="binding site" evidence="6">
    <location>
        <position position="83"/>
    </location>
    <ligand>
        <name>S-adenosyl-L-methionine</name>
        <dbReference type="ChEBI" id="CHEBI:59789"/>
    </ligand>
</feature>
<reference evidence="9" key="1">
    <citation type="submission" date="2016-01" db="EMBL/GenBank/DDBJ databases">
        <authorList>
            <person name="Mitreva M."/>
            <person name="Pepin K.H."/>
            <person name="Mihindukulasuriya K.A."/>
            <person name="Fulton R."/>
            <person name="Fronick C."/>
            <person name="O'Laughlin M."/>
            <person name="Miner T."/>
            <person name="Herter B."/>
            <person name="Rosa B.A."/>
            <person name="Cordes M."/>
            <person name="Tomlinson C."/>
            <person name="Wollam A."/>
            <person name="Palsikar V.B."/>
            <person name="Mardis E.R."/>
            <person name="Wilson R.K."/>
        </authorList>
    </citation>
    <scope>NUCLEOTIDE SEQUENCE [LARGE SCALE GENOMIC DNA]</scope>
    <source>
        <strain evidence="9">DNF01167</strain>
    </source>
</reference>
<dbReference type="PATRIC" id="fig|1379.3.peg.429"/>
<proteinExistence type="inferred from homology"/>
<feature type="region of interest" description="Disordered" evidence="7">
    <location>
        <begin position="216"/>
        <end position="237"/>
    </location>
</feature>
<feature type="binding site" evidence="6">
    <location>
        <begin position="129"/>
        <end position="130"/>
    </location>
    <ligand>
        <name>S-adenosyl-L-methionine</name>
        <dbReference type="ChEBI" id="CHEBI:59789"/>
    </ligand>
</feature>
<dbReference type="PIRSF" id="PIRSF003078">
    <property type="entry name" value="GidB"/>
    <property type="match status" value="1"/>
</dbReference>
<feature type="binding site" evidence="6">
    <location>
        <position position="148"/>
    </location>
    <ligand>
        <name>S-adenosyl-L-methionine</name>
        <dbReference type="ChEBI" id="CHEBI:59789"/>
    </ligand>
</feature>
<dbReference type="Pfam" id="PF02527">
    <property type="entry name" value="GidB"/>
    <property type="match status" value="1"/>
</dbReference>
<comment type="caution">
    <text evidence="8">The sequence shown here is derived from an EMBL/GenBank/DDBJ whole genome shotgun (WGS) entry which is preliminary data.</text>
</comment>
<evidence type="ECO:0000256" key="6">
    <source>
        <dbReference type="HAMAP-Rule" id="MF_00074"/>
    </source>
</evidence>
<evidence type="ECO:0000256" key="3">
    <source>
        <dbReference type="ARBA" id="ARBA00022603"/>
    </source>
</evidence>
<dbReference type="EMBL" id="LSDC01000023">
    <property type="protein sequence ID" value="KXB62257.1"/>
    <property type="molecule type" value="Genomic_DNA"/>
</dbReference>
<evidence type="ECO:0000256" key="5">
    <source>
        <dbReference type="ARBA" id="ARBA00022691"/>
    </source>
</evidence>
<dbReference type="HAMAP" id="MF_00074">
    <property type="entry name" value="16SrRNA_methyltr_G"/>
    <property type="match status" value="1"/>
</dbReference>
<evidence type="ECO:0000256" key="7">
    <source>
        <dbReference type="SAM" id="MobiDB-lite"/>
    </source>
</evidence>
<comment type="function">
    <text evidence="6">Specifically methylates the N7 position of guanine in position 535 of 16S rRNA.</text>
</comment>
<dbReference type="GO" id="GO:0005829">
    <property type="term" value="C:cytosol"/>
    <property type="evidence" value="ECO:0007669"/>
    <property type="project" value="TreeGrafter"/>
</dbReference>
<dbReference type="GO" id="GO:0070043">
    <property type="term" value="F:rRNA (guanine-N7-)-methyltransferase activity"/>
    <property type="evidence" value="ECO:0007669"/>
    <property type="project" value="UniProtKB-UniRule"/>
</dbReference>
<dbReference type="Proteomes" id="UP000070355">
    <property type="component" value="Unassembled WGS sequence"/>
</dbReference>
<dbReference type="Gene3D" id="3.40.50.150">
    <property type="entry name" value="Vaccinia Virus protein VP39"/>
    <property type="match status" value="1"/>
</dbReference>
<keyword evidence="1 6" id="KW-0963">Cytoplasm</keyword>
<dbReference type="AlphaFoldDB" id="A0A134A3J1"/>
<organism evidence="8 9">
    <name type="scientific">Gemella haemolysans</name>
    <dbReference type="NCBI Taxonomy" id="1379"/>
    <lineage>
        <taxon>Bacteria</taxon>
        <taxon>Bacillati</taxon>
        <taxon>Bacillota</taxon>
        <taxon>Bacilli</taxon>
        <taxon>Bacillales</taxon>
        <taxon>Gemellaceae</taxon>
        <taxon>Gemella</taxon>
    </lineage>
</organism>
<dbReference type="STRING" id="1379.HMPREF3186_00433"/>
<dbReference type="EC" id="2.1.1.-" evidence="6"/>
<dbReference type="NCBIfam" id="TIGR00138">
    <property type="entry name" value="rsmG_gidB"/>
    <property type="match status" value="1"/>
</dbReference>
<comment type="subcellular location">
    <subcellularLocation>
        <location evidence="6">Cytoplasm</location>
    </subcellularLocation>
</comment>
<keyword evidence="4 6" id="KW-0808">Transferase</keyword>
<evidence type="ECO:0000313" key="8">
    <source>
        <dbReference type="EMBL" id="KXB62257.1"/>
    </source>
</evidence>
<evidence type="ECO:0000256" key="1">
    <source>
        <dbReference type="ARBA" id="ARBA00022490"/>
    </source>
</evidence>
<dbReference type="PANTHER" id="PTHR31760">
    <property type="entry name" value="S-ADENOSYL-L-METHIONINE-DEPENDENT METHYLTRANSFERASES SUPERFAMILY PROTEIN"/>
    <property type="match status" value="1"/>
</dbReference>
<evidence type="ECO:0000256" key="4">
    <source>
        <dbReference type="ARBA" id="ARBA00022679"/>
    </source>
</evidence>